<dbReference type="Proteomes" id="UP000582231">
    <property type="component" value="Unassembled WGS sequence"/>
</dbReference>
<reference evidence="2 3" key="1">
    <citation type="submission" date="2020-07" db="EMBL/GenBank/DDBJ databases">
        <title>Sequencing the genomes of 1000 actinobacteria strains.</title>
        <authorList>
            <person name="Klenk H.-P."/>
        </authorList>
    </citation>
    <scope>NUCLEOTIDE SEQUENCE [LARGE SCALE GENOMIC DNA]</scope>
    <source>
        <strain evidence="2 3">DSM 19082</strain>
    </source>
</reference>
<dbReference type="RefSeq" id="WP_179724483.1">
    <property type="nucleotide sequence ID" value="NZ_BAABEF010000001.1"/>
</dbReference>
<organism evidence="2 3">
    <name type="scientific">Nocardioides kongjuensis</name>
    <dbReference type="NCBI Taxonomy" id="349522"/>
    <lineage>
        <taxon>Bacteria</taxon>
        <taxon>Bacillati</taxon>
        <taxon>Actinomycetota</taxon>
        <taxon>Actinomycetes</taxon>
        <taxon>Propionibacteriales</taxon>
        <taxon>Nocardioidaceae</taxon>
        <taxon>Nocardioides</taxon>
    </lineage>
</organism>
<evidence type="ECO:0000313" key="3">
    <source>
        <dbReference type="Proteomes" id="UP000582231"/>
    </source>
</evidence>
<evidence type="ECO:0000256" key="1">
    <source>
        <dbReference type="SAM" id="MobiDB-lite"/>
    </source>
</evidence>
<evidence type="ECO:0000313" key="2">
    <source>
        <dbReference type="EMBL" id="NYD28499.1"/>
    </source>
</evidence>
<name>A0A852RDI8_9ACTN</name>
<dbReference type="AlphaFoldDB" id="A0A852RDI8"/>
<gene>
    <name evidence="2" type="ORF">BJ958_000045</name>
</gene>
<feature type="region of interest" description="Disordered" evidence="1">
    <location>
        <begin position="1"/>
        <end position="27"/>
    </location>
</feature>
<proteinExistence type="predicted"/>
<dbReference type="EMBL" id="JACCBF010000001">
    <property type="protein sequence ID" value="NYD28499.1"/>
    <property type="molecule type" value="Genomic_DNA"/>
</dbReference>
<sequence>MSGYGVPPGRRDEPEIPDARSAADMRRPEIDYSAIDAVAGGDARAARELRASVAVIARRTEDPTLRELCLAVLAGRQSVRRVFEHPEFQQMSMVSLRHLEEGLARLDDEDREDLLARVGIPTLEQDAEFDLMEGRGLPEQ</sequence>
<feature type="compositionally biased region" description="Basic and acidic residues" evidence="1">
    <location>
        <begin position="9"/>
        <end position="27"/>
    </location>
</feature>
<protein>
    <submittedName>
        <fullName evidence="2">Uncharacterized protein</fullName>
    </submittedName>
</protein>
<keyword evidence="3" id="KW-1185">Reference proteome</keyword>
<comment type="caution">
    <text evidence="2">The sequence shown here is derived from an EMBL/GenBank/DDBJ whole genome shotgun (WGS) entry which is preliminary data.</text>
</comment>
<accession>A0A852RDI8</accession>